<dbReference type="EMBL" id="WIGN01000349">
    <property type="protein sequence ID" value="KAF6797609.1"/>
    <property type="molecule type" value="Genomic_DNA"/>
</dbReference>
<dbReference type="Proteomes" id="UP000652219">
    <property type="component" value="Unassembled WGS sequence"/>
</dbReference>
<evidence type="ECO:0000313" key="3">
    <source>
        <dbReference type="Proteomes" id="UP000652219"/>
    </source>
</evidence>
<organism evidence="2 3">
    <name type="scientific">Colletotrichum sojae</name>
    <dbReference type="NCBI Taxonomy" id="2175907"/>
    <lineage>
        <taxon>Eukaryota</taxon>
        <taxon>Fungi</taxon>
        <taxon>Dikarya</taxon>
        <taxon>Ascomycota</taxon>
        <taxon>Pezizomycotina</taxon>
        <taxon>Sordariomycetes</taxon>
        <taxon>Hypocreomycetidae</taxon>
        <taxon>Glomerellales</taxon>
        <taxon>Glomerellaceae</taxon>
        <taxon>Colletotrichum</taxon>
        <taxon>Colletotrichum orchidearum species complex</taxon>
    </lineage>
</organism>
<feature type="region of interest" description="Disordered" evidence="1">
    <location>
        <begin position="1"/>
        <end position="38"/>
    </location>
</feature>
<evidence type="ECO:0000256" key="1">
    <source>
        <dbReference type="SAM" id="MobiDB-lite"/>
    </source>
</evidence>
<evidence type="ECO:0000313" key="2">
    <source>
        <dbReference type="EMBL" id="KAF6797609.1"/>
    </source>
</evidence>
<dbReference type="AlphaFoldDB" id="A0A8H6ML88"/>
<accession>A0A8H6ML88</accession>
<keyword evidence="3" id="KW-1185">Reference proteome</keyword>
<proteinExistence type="predicted"/>
<comment type="caution">
    <text evidence="2">The sequence shown here is derived from an EMBL/GenBank/DDBJ whole genome shotgun (WGS) entry which is preliminary data.</text>
</comment>
<gene>
    <name evidence="2" type="ORF">CSOJ01_12897</name>
</gene>
<protein>
    <submittedName>
        <fullName evidence="2">Uncharacterized protein</fullName>
    </submittedName>
</protein>
<reference evidence="2 3" key="1">
    <citation type="journal article" date="2020" name="Phytopathology">
        <title>Genome Sequence Resources of Colletotrichum truncatum, C. plurivorum, C. musicola, and C. sojae: Four Species Pathogenic to Soybean (Glycine max).</title>
        <authorList>
            <person name="Rogerio F."/>
            <person name="Boufleur T.R."/>
            <person name="Ciampi-Guillardi M."/>
            <person name="Sukno S.A."/>
            <person name="Thon M.R."/>
            <person name="Massola Junior N.S."/>
            <person name="Baroncelli R."/>
        </authorList>
    </citation>
    <scope>NUCLEOTIDE SEQUENCE [LARGE SCALE GENOMIC DNA]</scope>
    <source>
        <strain evidence="2 3">LFN0009</strain>
    </source>
</reference>
<sequence>MRPYSTKVRSVGGTEMHTATPIRPPQARPAVNHSEKTTRNARSIASLMVHYARRPWSLCHHRSLPWLTTPHHVVYSAVTAASHPRDAHHSSSPWDFKYTHGVRFGDLAQGRFAVPNGGNETSSGRC</sequence>
<name>A0A8H6ML88_9PEZI</name>